<keyword evidence="2" id="KW-0472">Membrane</keyword>
<evidence type="ECO:0000256" key="1">
    <source>
        <dbReference type="SAM" id="MobiDB-lite"/>
    </source>
</evidence>
<feature type="compositionally biased region" description="Polar residues" evidence="1">
    <location>
        <begin position="289"/>
        <end position="299"/>
    </location>
</feature>
<evidence type="ECO:0000313" key="3">
    <source>
        <dbReference type="EMBL" id="RDU72798.1"/>
    </source>
</evidence>
<proteinExistence type="predicted"/>
<evidence type="ECO:0000313" key="4">
    <source>
        <dbReference type="Proteomes" id="UP000256695"/>
    </source>
</evidence>
<organism evidence="3 4">
    <name type="scientific">Helicobacter anseris</name>
    <dbReference type="NCBI Taxonomy" id="375926"/>
    <lineage>
        <taxon>Bacteria</taxon>
        <taxon>Pseudomonadati</taxon>
        <taxon>Campylobacterota</taxon>
        <taxon>Epsilonproteobacteria</taxon>
        <taxon>Campylobacterales</taxon>
        <taxon>Helicobacteraceae</taxon>
        <taxon>Helicobacter</taxon>
    </lineage>
</organism>
<evidence type="ECO:0008006" key="5">
    <source>
        <dbReference type="Google" id="ProtNLM"/>
    </source>
</evidence>
<feature type="transmembrane region" description="Helical" evidence="2">
    <location>
        <begin position="109"/>
        <end position="129"/>
    </location>
</feature>
<dbReference type="AlphaFoldDB" id="A0A3D8J5S4"/>
<keyword evidence="2" id="KW-1133">Transmembrane helix</keyword>
<reference evidence="3 4" key="1">
    <citation type="submission" date="2018-04" db="EMBL/GenBank/DDBJ databases">
        <title>Novel Campyloabacter and Helicobacter Species and Strains.</title>
        <authorList>
            <person name="Mannion A.J."/>
            <person name="Shen Z."/>
            <person name="Fox J.G."/>
        </authorList>
    </citation>
    <scope>NUCLEOTIDE SEQUENCE [LARGE SCALE GENOMIC DNA]</scope>
    <source>
        <strain evidence="3 4">MIT 04-9362</strain>
    </source>
</reference>
<protein>
    <recommendedName>
        <fullName evidence="5">Sialidase</fullName>
    </recommendedName>
</protein>
<gene>
    <name evidence="3" type="ORF">CQA57_06315</name>
</gene>
<dbReference type="OrthoDB" id="5372824at2"/>
<sequence length="342" mass="39808">MDALEKLRQIGIKKINTETRISIGVIDNILQKRFDKIQRVWIVGFLPILEREYDVDLSQWLEEYDAYRLEHQEAMTNDTYKIRELELDTQKQKYDNFKKSISSSALKQIIVVTFGVCCVIVVFILLKLYTFSDSSSGEYSIVEKPFEADDGVKNQGIYNNITTTDQNTSIEEKKNSSIDIDKIIASNEIEVKDGEVLIIPKGELWFQILNLETKQKQDRTIRDPYLLKIPSQKSVVIFGHKGFDLKYKNKLQKYDGGDPIRFVTENNFLKYIRYTEYLKLLGVEKKEPVSNTNANQEAVMTQDEDNQQEVSNNNDMQEETQQDLQNNKTDSIETQEEHVQED</sequence>
<feature type="region of interest" description="Disordered" evidence="1">
    <location>
        <begin position="289"/>
        <end position="342"/>
    </location>
</feature>
<keyword evidence="4" id="KW-1185">Reference proteome</keyword>
<comment type="caution">
    <text evidence="3">The sequence shown here is derived from an EMBL/GenBank/DDBJ whole genome shotgun (WGS) entry which is preliminary data.</text>
</comment>
<name>A0A3D8J5S4_9HELI</name>
<keyword evidence="2" id="KW-0812">Transmembrane</keyword>
<evidence type="ECO:0000256" key="2">
    <source>
        <dbReference type="SAM" id="Phobius"/>
    </source>
</evidence>
<accession>A0A3D8J5S4</accession>
<dbReference type="Proteomes" id="UP000256695">
    <property type="component" value="Unassembled WGS sequence"/>
</dbReference>
<dbReference type="RefSeq" id="WP_115579389.1">
    <property type="nucleotide sequence ID" value="NZ_NXLX01000016.1"/>
</dbReference>
<dbReference type="EMBL" id="NXLX01000016">
    <property type="protein sequence ID" value="RDU72798.1"/>
    <property type="molecule type" value="Genomic_DNA"/>
</dbReference>